<dbReference type="PROSITE" id="PS50916">
    <property type="entry name" value="RABBD"/>
    <property type="match status" value="1"/>
</dbReference>
<feature type="region of interest" description="Disordered" evidence="1">
    <location>
        <begin position="240"/>
        <end position="272"/>
    </location>
</feature>
<feature type="compositionally biased region" description="Acidic residues" evidence="1">
    <location>
        <begin position="1486"/>
        <end position="1511"/>
    </location>
</feature>
<evidence type="ECO:0000313" key="4">
    <source>
        <dbReference type="Proteomes" id="UP001369086"/>
    </source>
</evidence>
<feature type="region of interest" description="Disordered" evidence="1">
    <location>
        <begin position="1455"/>
        <end position="1511"/>
    </location>
</feature>
<organism evidence="3 4">
    <name type="scientific">Huso huso</name>
    <name type="common">Beluga</name>
    <name type="synonym">Acipenser huso</name>
    <dbReference type="NCBI Taxonomy" id="61971"/>
    <lineage>
        <taxon>Eukaryota</taxon>
        <taxon>Metazoa</taxon>
        <taxon>Chordata</taxon>
        <taxon>Craniata</taxon>
        <taxon>Vertebrata</taxon>
        <taxon>Euteleostomi</taxon>
        <taxon>Actinopterygii</taxon>
        <taxon>Chondrostei</taxon>
        <taxon>Acipenseriformes</taxon>
        <taxon>Acipenseridae</taxon>
        <taxon>Huso</taxon>
    </lineage>
</organism>
<evidence type="ECO:0000313" key="3">
    <source>
        <dbReference type="EMBL" id="KAK6486029.1"/>
    </source>
</evidence>
<dbReference type="InterPro" id="IPR039916">
    <property type="entry name" value="EXPH5"/>
</dbReference>
<dbReference type="Gene3D" id="6.10.250.3000">
    <property type="match status" value="1"/>
</dbReference>
<protein>
    <recommendedName>
        <fullName evidence="2">RabBD domain-containing protein</fullName>
    </recommendedName>
</protein>
<dbReference type="PANTHER" id="PTHR21469">
    <property type="entry name" value="EXOPHILIN-5"/>
    <property type="match status" value="1"/>
</dbReference>
<feature type="compositionally biased region" description="Polar residues" evidence="1">
    <location>
        <begin position="1299"/>
        <end position="1309"/>
    </location>
</feature>
<keyword evidence="4" id="KW-1185">Reference proteome</keyword>
<reference evidence="3 4" key="1">
    <citation type="submission" date="2021-05" db="EMBL/GenBank/DDBJ databases">
        <authorList>
            <person name="Zahm M."/>
            <person name="Klopp C."/>
            <person name="Cabau C."/>
            <person name="Kuhl H."/>
            <person name="Suciu R."/>
            <person name="Ciorpac M."/>
            <person name="Holostenco D."/>
            <person name="Gessner J."/>
            <person name="Wuertz S."/>
            <person name="Hohne C."/>
            <person name="Stock M."/>
            <person name="Gislard M."/>
            <person name="Lluch J."/>
            <person name="Milhes M."/>
            <person name="Lampietro C."/>
            <person name="Lopez Roques C."/>
            <person name="Donnadieu C."/>
            <person name="Du K."/>
            <person name="Schartl M."/>
            <person name="Guiguen Y."/>
        </authorList>
    </citation>
    <scope>NUCLEOTIDE SEQUENCE [LARGE SCALE GENOMIC DNA]</scope>
    <source>
        <strain evidence="3">Hh-F2</strain>
        <tissue evidence="3">Blood</tissue>
    </source>
</reference>
<feature type="compositionally biased region" description="Polar residues" evidence="1">
    <location>
        <begin position="594"/>
        <end position="604"/>
    </location>
</feature>
<evidence type="ECO:0000256" key="1">
    <source>
        <dbReference type="SAM" id="MobiDB-lite"/>
    </source>
</evidence>
<name>A0ABR0ZMX2_HUSHU</name>
<feature type="compositionally biased region" description="Basic and acidic residues" evidence="1">
    <location>
        <begin position="242"/>
        <end position="262"/>
    </location>
</feature>
<dbReference type="PANTHER" id="PTHR21469:SF4">
    <property type="entry name" value="EXOPHILIN-5"/>
    <property type="match status" value="1"/>
</dbReference>
<feature type="compositionally biased region" description="Polar residues" evidence="1">
    <location>
        <begin position="1455"/>
        <end position="1483"/>
    </location>
</feature>
<dbReference type="Proteomes" id="UP001369086">
    <property type="component" value="Unassembled WGS sequence"/>
</dbReference>
<dbReference type="InterPro" id="IPR010911">
    <property type="entry name" value="Rab_BD"/>
</dbReference>
<evidence type="ECO:0000259" key="2">
    <source>
        <dbReference type="PROSITE" id="PS50916"/>
    </source>
</evidence>
<feature type="compositionally biased region" description="Basic and acidic residues" evidence="1">
    <location>
        <begin position="300"/>
        <end position="312"/>
    </location>
</feature>
<accession>A0ABR0ZMX2</accession>
<feature type="compositionally biased region" description="Low complexity" evidence="1">
    <location>
        <begin position="866"/>
        <end position="879"/>
    </location>
</feature>
<feature type="domain" description="RabBD" evidence="2">
    <location>
        <begin position="7"/>
        <end position="63"/>
    </location>
</feature>
<feature type="region of interest" description="Disordered" evidence="1">
    <location>
        <begin position="866"/>
        <end position="888"/>
    </location>
</feature>
<sequence>MTSETDSLDVSFLNEEEADKILEVLERDEELKKAEKERIRNLQHAKKDLKWLKGVTGQWFEDTKKKKYKNEADVSDLLKQPLSLKVKNNTRADLKVSKTKSFLQREDDMITTAVLNGSSFRSRLYSFFTLKIPGKRGAKQPPSKQTSCNVEVVRRLEVQDQAEVEVNTEVVPEESKHTLQKGIQQQHFNEENKESVDLLLEQEIFSVLDDLDNKLAEEELVDLESSGLCFHDYLEEQPDPLTQKEETSITHPSKEKPSHSSSDDSGNTLENGTKSASVTAIAAHNQLKDYTTNRTQSSADTEHPPESEKDVIKGQPPSVLKNDLWPAVGDVHNPKLKRSKSLSILDLHSPANEGENNSEYLCLENRTMAVHSSGTSYPIVGGKRRQKIDLKRMYSSQDALRRQYSTTIDDYVDFYKKNTEFKPLMVITKETSGDGDLYSYSTELLPRYIPKDCERVLSPVHPKVSEPFGSRHDKVGSWLRDISNSNTLDCKTEQMQDLDSSSRIIPDSPQERSVVKDISQFHASYRFQNMPDRHDDTGEISQLIEPNETKGHYQKRDLHNLSPVSSDQSRTFYPSSLPYTSSLNNRISIYNSLRGNSQGPVSPSTERKPLYSPTGLHKGSILQSNEKNMNLVLRNRELSRTNSLPFTVSSSLTNQNFVNANAEPVQHMQEYTGIPHSPNMQGSHLSPASRQNSGDYSARHAIYNLSHRPVSPLKSMAHPAEMQNCAVPDVPGSRFKNATSPVHCKSPVSPSRVPFRGSSLHTYSPTKDFSPAKPKSPLRFFTDVESHCDLRGNLSTPSTPGLEDSRLFYNINVSHTAAHTESVCDSYESKVDNHSPIAKYQSNVLDLPDFAPKSLPAVPTTIYGSRLSTSSSHSSAVSPHSRDSEQLSPYTTELETGTMHPFHQAANTLQKTKFDNIYKLHTPLIDTRSASERMSHSIVVHRNFYPVANKQTVKTKETDNFNSGIKHSAAIMVNATSDHQSKLPSPAIHRKNAHNTGGSFLLNKQGDFSAESMNTFKNAPVINEREHDPFLSLDSSYSPENTWDQTQKRRNMNKGYIPHGRQQGAPVSPHATENEKSSELRLFNKSGVGTESKVDQILNRTKLTFSDKWFEDEILTARKRSKTMFDASSKSLDLNYKNTLVNKEFQFPYSEKNRNTLVNNNYTVQESNLDCPNNWSQQKNISFSESEDFQYNAYNINSSRSLKDISMNCNRFYSMDYRPTNNRSYSVNSYHNHRTSGYNRLSTATKVTTTMKQNALSKSHYELPLYDPEDVENKKEFKTQQSGNNSTRHKSVSFCESEGMQNSTSGNILSSKSLKDLNVNRNHFFTTDYGLKHNRSYSVNSFSSKTSRCNRLSTGPKLCKSQSELLDYNPEDIENENEASHYRMSKANRNKNVGGKKRLPEISIYDEEQQAMYLDHIRKSLTVGRIWKPGCLQNPSSPNNEEPLSLERVVLLGSTSTGSRTASQDSLSPSGQMPSRSYLNSLSDFVESDSDTTTDDEYYLNVDENDRESEL</sequence>
<gene>
    <name evidence="3" type="ORF">HHUSO_G11959</name>
</gene>
<comment type="caution">
    <text evidence="3">The sequence shown here is derived from an EMBL/GenBank/DDBJ whole genome shotgun (WGS) entry which is preliminary data.</text>
</comment>
<feature type="region of interest" description="Disordered" evidence="1">
    <location>
        <begin position="286"/>
        <end position="318"/>
    </location>
</feature>
<feature type="region of interest" description="Disordered" evidence="1">
    <location>
        <begin position="1275"/>
        <end position="1309"/>
    </location>
</feature>
<feature type="compositionally biased region" description="Polar residues" evidence="1">
    <location>
        <begin position="288"/>
        <end position="299"/>
    </location>
</feature>
<proteinExistence type="predicted"/>
<feature type="region of interest" description="Disordered" evidence="1">
    <location>
        <begin position="594"/>
        <end position="620"/>
    </location>
</feature>
<dbReference type="EMBL" id="JAHFZB010000009">
    <property type="protein sequence ID" value="KAK6486029.1"/>
    <property type="molecule type" value="Genomic_DNA"/>
</dbReference>